<gene>
    <name evidence="2" type="ORF">DB31_1691</name>
</gene>
<keyword evidence="1" id="KW-0812">Transmembrane</keyword>
<feature type="transmembrane region" description="Helical" evidence="1">
    <location>
        <begin position="14"/>
        <end position="35"/>
    </location>
</feature>
<keyword evidence="3" id="KW-1185">Reference proteome</keyword>
<evidence type="ECO:0000313" key="3">
    <source>
        <dbReference type="Proteomes" id="UP000028725"/>
    </source>
</evidence>
<dbReference type="RefSeq" id="WP_240486948.1">
    <property type="nucleotide sequence ID" value="NZ_JMCB01000013.1"/>
</dbReference>
<evidence type="ECO:0000313" key="2">
    <source>
        <dbReference type="EMBL" id="KFE64673.1"/>
    </source>
</evidence>
<dbReference type="EMBL" id="JMCB01000013">
    <property type="protein sequence ID" value="KFE64673.1"/>
    <property type="molecule type" value="Genomic_DNA"/>
</dbReference>
<comment type="caution">
    <text evidence="2">The sequence shown here is derived from an EMBL/GenBank/DDBJ whole genome shotgun (WGS) entry which is preliminary data.</text>
</comment>
<dbReference type="PATRIC" id="fig|394096.3.peg.6028"/>
<reference evidence="2 3" key="1">
    <citation type="submission" date="2014-04" db="EMBL/GenBank/DDBJ databases">
        <title>Genome assembly of Hyalangium minutum DSM 14724.</title>
        <authorList>
            <person name="Sharma G."/>
            <person name="Subramanian S."/>
        </authorList>
    </citation>
    <scope>NUCLEOTIDE SEQUENCE [LARGE SCALE GENOMIC DNA]</scope>
    <source>
        <strain evidence="2 3">DSM 14724</strain>
    </source>
</reference>
<protein>
    <submittedName>
        <fullName evidence="2">Uncharacterized protein</fullName>
    </submittedName>
</protein>
<name>A0A085WAG0_9BACT</name>
<evidence type="ECO:0000256" key="1">
    <source>
        <dbReference type="SAM" id="Phobius"/>
    </source>
</evidence>
<accession>A0A085WAG0</accession>
<dbReference type="Proteomes" id="UP000028725">
    <property type="component" value="Unassembled WGS sequence"/>
</dbReference>
<keyword evidence="1" id="KW-0472">Membrane</keyword>
<dbReference type="AlphaFoldDB" id="A0A085WAG0"/>
<organism evidence="2 3">
    <name type="scientific">Hyalangium minutum</name>
    <dbReference type="NCBI Taxonomy" id="394096"/>
    <lineage>
        <taxon>Bacteria</taxon>
        <taxon>Pseudomonadati</taxon>
        <taxon>Myxococcota</taxon>
        <taxon>Myxococcia</taxon>
        <taxon>Myxococcales</taxon>
        <taxon>Cystobacterineae</taxon>
        <taxon>Archangiaceae</taxon>
        <taxon>Hyalangium</taxon>
    </lineage>
</organism>
<feature type="transmembrane region" description="Helical" evidence="1">
    <location>
        <begin position="41"/>
        <end position="59"/>
    </location>
</feature>
<sequence>MVGQSLPPTVSQRLLPELCIMLAALCALCSLTLLVVAPSRYGGPVGLGLVATAFIGAALKLEARLGRRRFVLHFATETLRLERLTWAPSATRLETIPFDDVTAVDVFEHPPGRYFIRVTWKAVPKKGRPKEQREERTAVLVDQVRPSEVETMWRVRRMLHNAFGLKASAP</sequence>
<keyword evidence="1" id="KW-1133">Transmembrane helix</keyword>
<proteinExistence type="predicted"/>